<dbReference type="OrthoDB" id="1735038at2759"/>
<comment type="caution">
    <text evidence="7">The sequence shown here is derived from an EMBL/GenBank/DDBJ whole genome shotgun (WGS) entry which is preliminary data.</text>
</comment>
<keyword evidence="5" id="KW-0325">Glycoprotein</keyword>
<dbReference type="PANTHER" id="PTHR11010">
    <property type="entry name" value="PROTEASE S28 PRO-X CARBOXYPEPTIDASE-RELATED"/>
    <property type="match status" value="1"/>
</dbReference>
<feature type="chain" id="PRO_5019379975" description="Serine protease K12H4.7" evidence="6">
    <location>
        <begin position="23"/>
        <end position="468"/>
    </location>
</feature>
<dbReference type="GO" id="GO:0008239">
    <property type="term" value="F:dipeptidyl-peptidase activity"/>
    <property type="evidence" value="ECO:0007669"/>
    <property type="project" value="TreeGrafter"/>
</dbReference>
<dbReference type="GO" id="GO:0070008">
    <property type="term" value="F:serine-type exopeptidase activity"/>
    <property type="evidence" value="ECO:0007669"/>
    <property type="project" value="InterPro"/>
</dbReference>
<reference evidence="7 8" key="1">
    <citation type="journal article" date="2018" name="Nat. Ecol. Evol.">
        <title>Shark genomes provide insights into elasmobranch evolution and the origin of vertebrates.</title>
        <authorList>
            <person name="Hara Y"/>
            <person name="Yamaguchi K"/>
            <person name="Onimaru K"/>
            <person name="Kadota M"/>
            <person name="Koyanagi M"/>
            <person name="Keeley SD"/>
            <person name="Tatsumi K"/>
            <person name="Tanaka K"/>
            <person name="Motone F"/>
            <person name="Kageyama Y"/>
            <person name="Nozu R"/>
            <person name="Adachi N"/>
            <person name="Nishimura O"/>
            <person name="Nakagawa R"/>
            <person name="Tanegashima C"/>
            <person name="Kiyatake I"/>
            <person name="Matsumoto R"/>
            <person name="Murakumo K"/>
            <person name="Nishida K"/>
            <person name="Terakita A"/>
            <person name="Kuratani S"/>
            <person name="Sato K"/>
            <person name="Hyodo S Kuraku.S."/>
        </authorList>
    </citation>
    <scope>NUCLEOTIDE SEQUENCE [LARGE SCALE GENOMIC DNA]</scope>
</reference>
<evidence type="ECO:0000313" key="8">
    <source>
        <dbReference type="Proteomes" id="UP000287033"/>
    </source>
</evidence>
<evidence type="ECO:0000256" key="2">
    <source>
        <dbReference type="ARBA" id="ARBA00022670"/>
    </source>
</evidence>
<accession>A0A401SEF7</accession>
<dbReference type="Gene3D" id="3.40.50.1820">
    <property type="entry name" value="alpha/beta hydrolase"/>
    <property type="match status" value="1"/>
</dbReference>
<evidence type="ECO:0000256" key="6">
    <source>
        <dbReference type="SAM" id="SignalP"/>
    </source>
</evidence>
<dbReference type="InterPro" id="IPR029058">
    <property type="entry name" value="AB_hydrolase_fold"/>
</dbReference>
<evidence type="ECO:0000256" key="1">
    <source>
        <dbReference type="ARBA" id="ARBA00011079"/>
    </source>
</evidence>
<dbReference type="InterPro" id="IPR042269">
    <property type="entry name" value="Ser_carbopepase_S28_SKS"/>
</dbReference>
<keyword evidence="4" id="KW-0378">Hydrolase</keyword>
<proteinExistence type="inferred from homology"/>
<dbReference type="STRING" id="137246.A0A401SEF7"/>
<comment type="similarity">
    <text evidence="1">Belongs to the peptidase S28 family.</text>
</comment>
<dbReference type="SUPFAM" id="SSF53474">
    <property type="entry name" value="alpha/beta-Hydrolases"/>
    <property type="match status" value="1"/>
</dbReference>
<sequence>MRITRLVLSIVLLVSCEWCTSGFHNSRYLRILRQKSRFKGSEQWFVQRLDHFNAADGRVWKQRFYINDTFYQPGGPVFLMIGGEGTANPAWMDYGTWLTFAEKLGALCILIEHRFYGKSQPTMDLSVSNLQYLRSDQALADLAHFRTKMDVKLNLTQNKWIAFGGSYPGSLAAWFRLKYPHLVYAAVASSAPVQAVVDFPEYLEVVNYSLENFNTPCPLLVKDASDTLIELLANASTYKQITRDFHLCDKLKIRSEMDSGYFLETLAGNFMDVVQYNKDNRAFEDPKGVNITVDVLCTIMENSSLGIPYERYAKVSHLLLKTYEEKCLDASYSKFVSDMLNTSWAAPAADGSRQWAYQSCTEFGYYQSTESPLQPFSGFPLRYKLQQCVDLFGPAFNNSVVADAVEHTNENYGGTNIKGSRIVFPNGSMDPWHILGITKQQKAIYIQGNETVDMKHVELEFQLVCTMF</sequence>
<feature type="signal peptide" evidence="6">
    <location>
        <begin position="1"/>
        <end position="22"/>
    </location>
</feature>
<dbReference type="Gene3D" id="1.20.120.980">
    <property type="entry name" value="Serine carboxypeptidase S28, SKS domain"/>
    <property type="match status" value="1"/>
</dbReference>
<gene>
    <name evidence="7" type="ORF">chiPu_0007230</name>
</gene>
<evidence type="ECO:0008006" key="9">
    <source>
        <dbReference type="Google" id="ProtNLM"/>
    </source>
</evidence>
<dbReference type="GO" id="GO:0006508">
    <property type="term" value="P:proteolysis"/>
    <property type="evidence" value="ECO:0007669"/>
    <property type="project" value="UniProtKB-KW"/>
</dbReference>
<dbReference type="FunFam" id="1.20.120.980:FF:000003">
    <property type="entry name" value="Serine protease 16"/>
    <property type="match status" value="1"/>
</dbReference>
<dbReference type="PANTHER" id="PTHR11010:SF117">
    <property type="entry name" value="SERINE PROTEASE 16"/>
    <property type="match status" value="1"/>
</dbReference>
<evidence type="ECO:0000256" key="4">
    <source>
        <dbReference type="ARBA" id="ARBA00022801"/>
    </source>
</evidence>
<dbReference type="PROSITE" id="PS51257">
    <property type="entry name" value="PROKAR_LIPOPROTEIN"/>
    <property type="match status" value="1"/>
</dbReference>
<name>A0A401SEF7_CHIPU</name>
<keyword evidence="2" id="KW-0645">Protease</keyword>
<dbReference type="InterPro" id="IPR008758">
    <property type="entry name" value="Peptidase_S28"/>
</dbReference>
<keyword evidence="3 6" id="KW-0732">Signal</keyword>
<dbReference type="Pfam" id="PF05577">
    <property type="entry name" value="Peptidase_S28"/>
    <property type="match status" value="1"/>
</dbReference>
<dbReference type="EMBL" id="BEZZ01000220">
    <property type="protein sequence ID" value="GCC28796.1"/>
    <property type="molecule type" value="Genomic_DNA"/>
</dbReference>
<dbReference type="AlphaFoldDB" id="A0A401SEF7"/>
<protein>
    <recommendedName>
        <fullName evidence="9">Serine protease K12H4.7</fullName>
    </recommendedName>
</protein>
<evidence type="ECO:0000313" key="7">
    <source>
        <dbReference type="EMBL" id="GCC28796.1"/>
    </source>
</evidence>
<dbReference type="Proteomes" id="UP000287033">
    <property type="component" value="Unassembled WGS sequence"/>
</dbReference>
<evidence type="ECO:0000256" key="5">
    <source>
        <dbReference type="ARBA" id="ARBA00023180"/>
    </source>
</evidence>
<evidence type="ECO:0000256" key="3">
    <source>
        <dbReference type="ARBA" id="ARBA00022729"/>
    </source>
</evidence>
<keyword evidence="8" id="KW-1185">Reference proteome</keyword>
<organism evidence="7 8">
    <name type="scientific">Chiloscyllium punctatum</name>
    <name type="common">Brownbanded bambooshark</name>
    <name type="synonym">Hemiscyllium punctatum</name>
    <dbReference type="NCBI Taxonomy" id="137246"/>
    <lineage>
        <taxon>Eukaryota</taxon>
        <taxon>Metazoa</taxon>
        <taxon>Chordata</taxon>
        <taxon>Craniata</taxon>
        <taxon>Vertebrata</taxon>
        <taxon>Chondrichthyes</taxon>
        <taxon>Elasmobranchii</taxon>
        <taxon>Galeomorphii</taxon>
        <taxon>Galeoidea</taxon>
        <taxon>Orectolobiformes</taxon>
        <taxon>Hemiscylliidae</taxon>
        <taxon>Chiloscyllium</taxon>
    </lineage>
</organism>
<dbReference type="OMA" id="HYAEHFG"/>